<evidence type="ECO:0000313" key="2">
    <source>
        <dbReference type="EMBL" id="GAA4612953.1"/>
    </source>
</evidence>
<proteinExistence type="predicted"/>
<accession>A0ABP8TR37</accession>
<protein>
    <recommendedName>
        <fullName evidence="1">Integrase catalytic domain-containing protein</fullName>
    </recommendedName>
</protein>
<comment type="caution">
    <text evidence="2">The sequence shown here is derived from an EMBL/GenBank/DDBJ whole genome shotgun (WGS) entry which is preliminary data.</text>
</comment>
<organism evidence="2 3">
    <name type="scientific">Actinoallomurus liliacearum</name>
    <dbReference type="NCBI Taxonomy" id="1080073"/>
    <lineage>
        <taxon>Bacteria</taxon>
        <taxon>Bacillati</taxon>
        <taxon>Actinomycetota</taxon>
        <taxon>Actinomycetes</taxon>
        <taxon>Streptosporangiales</taxon>
        <taxon>Thermomonosporaceae</taxon>
        <taxon>Actinoallomurus</taxon>
    </lineage>
</organism>
<dbReference type="InterPro" id="IPR050900">
    <property type="entry name" value="Transposase_IS3/IS150/IS904"/>
</dbReference>
<dbReference type="Proteomes" id="UP001500212">
    <property type="component" value="Unassembled WGS sequence"/>
</dbReference>
<dbReference type="InterPro" id="IPR012337">
    <property type="entry name" value="RNaseH-like_sf"/>
</dbReference>
<dbReference type="PANTHER" id="PTHR46889:SF4">
    <property type="entry name" value="TRANSPOSASE INSO FOR INSERTION SEQUENCE ELEMENT IS911B-RELATED"/>
    <property type="match status" value="1"/>
</dbReference>
<dbReference type="EMBL" id="BAABHJ010000022">
    <property type="protein sequence ID" value="GAA4612953.1"/>
    <property type="molecule type" value="Genomic_DNA"/>
</dbReference>
<dbReference type="InterPro" id="IPR001584">
    <property type="entry name" value="Integrase_cat-core"/>
</dbReference>
<evidence type="ECO:0000259" key="1">
    <source>
        <dbReference type="Pfam" id="PF13683"/>
    </source>
</evidence>
<dbReference type="SUPFAM" id="SSF53098">
    <property type="entry name" value="Ribonuclease H-like"/>
    <property type="match status" value="1"/>
</dbReference>
<reference evidence="3" key="1">
    <citation type="journal article" date="2019" name="Int. J. Syst. Evol. Microbiol.">
        <title>The Global Catalogue of Microorganisms (GCM) 10K type strain sequencing project: providing services to taxonomists for standard genome sequencing and annotation.</title>
        <authorList>
            <consortium name="The Broad Institute Genomics Platform"/>
            <consortium name="The Broad Institute Genome Sequencing Center for Infectious Disease"/>
            <person name="Wu L."/>
            <person name="Ma J."/>
        </authorList>
    </citation>
    <scope>NUCLEOTIDE SEQUENCE [LARGE SCALE GENOMIC DNA]</scope>
    <source>
        <strain evidence="3">JCM 17938</strain>
    </source>
</reference>
<keyword evidence="3" id="KW-1185">Reference proteome</keyword>
<feature type="domain" description="Integrase catalytic" evidence="1">
    <location>
        <begin position="4"/>
        <end position="62"/>
    </location>
</feature>
<dbReference type="PANTHER" id="PTHR46889">
    <property type="entry name" value="TRANSPOSASE INSF FOR INSERTION SEQUENCE IS3B-RELATED"/>
    <property type="match status" value="1"/>
</dbReference>
<dbReference type="Pfam" id="PF13683">
    <property type="entry name" value="rve_3"/>
    <property type="match status" value="1"/>
</dbReference>
<gene>
    <name evidence="2" type="ORF">GCM10023195_55850</name>
</gene>
<evidence type="ECO:0000313" key="3">
    <source>
        <dbReference type="Proteomes" id="UP001500212"/>
    </source>
</evidence>
<sequence>MGSIGDCFDNAVIESFWGRMQTELLNRRRWKTRIELANAIFEYLEIFHNRQRRHSALGMLTPIEYEMLSPNTHPA</sequence>
<name>A0ABP8TR37_9ACTN</name>